<feature type="region of interest" description="Disordered" evidence="2">
    <location>
        <begin position="169"/>
        <end position="204"/>
    </location>
</feature>
<keyword evidence="1" id="KW-0547">Nucleotide-binding</keyword>
<evidence type="ECO:0000256" key="2">
    <source>
        <dbReference type="SAM" id="MobiDB-lite"/>
    </source>
</evidence>
<dbReference type="InterPro" id="IPR027417">
    <property type="entry name" value="P-loop_NTPase"/>
</dbReference>
<dbReference type="InterPro" id="IPR045055">
    <property type="entry name" value="DNA2/NAM7-like"/>
</dbReference>
<evidence type="ECO:0000259" key="4">
    <source>
        <dbReference type="Pfam" id="PF13087"/>
    </source>
</evidence>
<name>A0A9P9IDT5_9PLEO</name>
<proteinExistence type="predicted"/>
<reference evidence="5" key="1">
    <citation type="journal article" date="2021" name="Nat. Commun.">
        <title>Genetic determinants of endophytism in the Arabidopsis root mycobiome.</title>
        <authorList>
            <person name="Mesny F."/>
            <person name="Miyauchi S."/>
            <person name="Thiergart T."/>
            <person name="Pickel B."/>
            <person name="Atanasova L."/>
            <person name="Karlsson M."/>
            <person name="Huettel B."/>
            <person name="Barry K.W."/>
            <person name="Haridas S."/>
            <person name="Chen C."/>
            <person name="Bauer D."/>
            <person name="Andreopoulos W."/>
            <person name="Pangilinan J."/>
            <person name="LaButti K."/>
            <person name="Riley R."/>
            <person name="Lipzen A."/>
            <person name="Clum A."/>
            <person name="Drula E."/>
            <person name="Henrissat B."/>
            <person name="Kohler A."/>
            <person name="Grigoriev I.V."/>
            <person name="Martin F.M."/>
            <person name="Hacquard S."/>
        </authorList>
    </citation>
    <scope>NUCLEOTIDE SEQUENCE</scope>
    <source>
        <strain evidence="5">MPI-CAGE-CH-0243</strain>
    </source>
</reference>
<feature type="domain" description="DNA2/NAM7 helicase-like C-terminal" evidence="4">
    <location>
        <begin position="1280"/>
        <end position="1426"/>
    </location>
</feature>
<dbReference type="Proteomes" id="UP000700596">
    <property type="component" value="Unassembled WGS sequence"/>
</dbReference>
<keyword evidence="1" id="KW-0067">ATP-binding</keyword>
<dbReference type="InterPro" id="IPR041679">
    <property type="entry name" value="DNA2/NAM7-like_C"/>
</dbReference>
<accession>A0A9P9IDT5</accession>
<keyword evidence="6" id="KW-1185">Reference proteome</keyword>
<dbReference type="Pfam" id="PF13086">
    <property type="entry name" value="AAA_11"/>
    <property type="match status" value="1"/>
</dbReference>
<dbReference type="EMBL" id="JAGMWT010000013">
    <property type="protein sequence ID" value="KAH7117993.1"/>
    <property type="molecule type" value="Genomic_DNA"/>
</dbReference>
<evidence type="ECO:0000256" key="1">
    <source>
        <dbReference type="ARBA" id="ARBA00022806"/>
    </source>
</evidence>
<protein>
    <recommendedName>
        <fullName evidence="7">DNA2/NAM7 helicase-like C-terminal domain-containing protein</fullName>
    </recommendedName>
</protein>
<dbReference type="Gene3D" id="3.40.50.300">
    <property type="entry name" value="P-loop containing nucleotide triphosphate hydrolases"/>
    <property type="match status" value="2"/>
</dbReference>
<feature type="domain" description="DNA2/NAM7 helicase helicase" evidence="3">
    <location>
        <begin position="1121"/>
        <end position="1211"/>
    </location>
</feature>
<dbReference type="SUPFAM" id="SSF52540">
    <property type="entry name" value="P-loop containing nucleoside triphosphate hydrolases"/>
    <property type="match status" value="1"/>
</dbReference>
<dbReference type="InterPro" id="IPR047187">
    <property type="entry name" value="SF1_C_Upf1"/>
</dbReference>
<dbReference type="PANTHER" id="PTHR10887:SF495">
    <property type="entry name" value="HELICASE SENATAXIN ISOFORM X1-RELATED"/>
    <property type="match status" value="1"/>
</dbReference>
<keyword evidence="1" id="KW-0378">Hydrolase</keyword>
<dbReference type="PANTHER" id="PTHR10887">
    <property type="entry name" value="DNA2/NAM7 HELICASE FAMILY"/>
    <property type="match status" value="1"/>
</dbReference>
<gene>
    <name evidence="5" type="ORF">B0J11DRAFT_509685</name>
</gene>
<sequence length="1461" mass="164816">MESTVEEAQAEYLSRIQHHVHEKGHISLPPQKRDEPDEDDEIRNYASTFLLNQATRSRAATSRFAVCIAYLMPNNVVGLATAREFRTRDINPLAIMFAPRQIDDMVPANRNATMNASPTFLIRPLPKDVDEQTIATAKTRREAAMSVLRKMARSLSDYDLEKCGSHGDKTAVASPTISLSTSTTAPLNDATADPATSSSTTHQSTQDKQAIVKWLYEQVRATKDPRRTRSVPSLLDLRDEDIKEAARGNILFANTQLAERVARGKKLIVPTDTDILKEAAKVEYTNAYYEGHIGIAKQNGFRRHFKWSLGWDVSQKRIATVLSQKTSIVSFGEIPVHVGDFSDERDAADKLEIFKLPNHREPEEKTKPDKDFMAEQKIEKQMKRRPVKRRPNFFELHAQPPPKQVEEVRTTAFFKYNPEVASHITLRHEFCYIDETRPGDQPSTSADVHLNFRNARCKGDTPDKDKDVYFPSHRIVEIGDEHCDMLEKIFGHKDKTYFNTLRTTLVEGNQLYLVSFHHNELPYTSNLFRHAADVTPACKDLQIAMRSSPVIMMLVRTNDLARPIEPIVKDWQSLASYNPLVECFVDIDQQFVNNKSIVPTERLPKITVPMRLTFDDRLDYRMFHGIAALVEERWASGSMRYTGLAAAIPIPRSYSPIVKLPMVYNLAFTPDMDSRTQPQLMPGDPVLVTFACPDDAVHSVAWKGRISEANASTGLGQVSIMIHRPMVKGQPLTSSTAQDNTDLSSLTLKELDVLTPGQLQAWSRANTKIRVNVVVKKPSNETKRKMDGFAALEVPQKKISDHEEHKNKQEQLDGLWRFLLANDHQSLSSSDLWEDIRRYPLYDKAIKFVFSRLLPFQAAPVQKWKNGGVYEGIAMLTGASGSGKTFTGIHVALLFTLEVHVNPDKQASNLLDVTEIFPNAAVPMEGQEPPKPLRFQKDWQFDSTKNPLENPLENPETYEHGRITLTACQNETVDDMYQKASQYADEFTTALGLPKKLVVRVHSLNTETAAVLSMIHPDFEYGPEKSFIFFDDASSQGSSVVGQELLSSYCDQYSAARYRGIRDRRFKEKDGSVAACVLRLAGFPGYDMIEALKSLFSDRERQKIKAVLRPLIDAHFVYAQDKDITPELNKAVVKSACEGYRLLLSRLPIVVTTLSVAANRAFSLFRQHHFVMLEEAGRANHADSLGLLSHSPFINTALFIGDHKQLPPSMFGPKTGNPFHDFGYLSMLSTAYLTGFYVPELLQTRRFQNKLLLKLALIVNERPEMEMVYGSESVKETQAAASLNNAIWRKESPLLWINVFEGQSLRAKGGSYCSRDTALVTMHHLVKQCAVFDGRQQAVISPYKAQVDLLKKLVKLAQKNAEHNRDLTLARNLQAVEISTVDGFMGREKDRVILDMTTHIGFIKDLRRTLVTFTRGKVAQIIIGDSRIMTGSGNGIADDHPMKILVRWLGQERLITCIEKD</sequence>
<feature type="compositionally biased region" description="Polar residues" evidence="2">
    <location>
        <begin position="173"/>
        <end position="186"/>
    </location>
</feature>
<comment type="caution">
    <text evidence="5">The sequence shown here is derived from an EMBL/GenBank/DDBJ whole genome shotgun (WGS) entry which is preliminary data.</text>
</comment>
<evidence type="ECO:0000259" key="3">
    <source>
        <dbReference type="Pfam" id="PF13086"/>
    </source>
</evidence>
<organism evidence="5 6">
    <name type="scientific">Dendryphion nanum</name>
    <dbReference type="NCBI Taxonomy" id="256645"/>
    <lineage>
        <taxon>Eukaryota</taxon>
        <taxon>Fungi</taxon>
        <taxon>Dikarya</taxon>
        <taxon>Ascomycota</taxon>
        <taxon>Pezizomycotina</taxon>
        <taxon>Dothideomycetes</taxon>
        <taxon>Pleosporomycetidae</taxon>
        <taxon>Pleosporales</taxon>
        <taxon>Torulaceae</taxon>
        <taxon>Dendryphion</taxon>
    </lineage>
</organism>
<evidence type="ECO:0008006" key="7">
    <source>
        <dbReference type="Google" id="ProtNLM"/>
    </source>
</evidence>
<dbReference type="Pfam" id="PF13087">
    <property type="entry name" value="AAA_12"/>
    <property type="match status" value="1"/>
</dbReference>
<feature type="region of interest" description="Disordered" evidence="2">
    <location>
        <begin position="20"/>
        <end position="39"/>
    </location>
</feature>
<dbReference type="GO" id="GO:0004386">
    <property type="term" value="F:helicase activity"/>
    <property type="evidence" value="ECO:0007669"/>
    <property type="project" value="InterPro"/>
</dbReference>
<dbReference type="OrthoDB" id="3689346at2759"/>
<keyword evidence="1" id="KW-0347">Helicase</keyword>
<dbReference type="CDD" id="cd18808">
    <property type="entry name" value="SF1_C_Upf1"/>
    <property type="match status" value="1"/>
</dbReference>
<evidence type="ECO:0000313" key="5">
    <source>
        <dbReference type="EMBL" id="KAH7117993.1"/>
    </source>
</evidence>
<dbReference type="InterPro" id="IPR041677">
    <property type="entry name" value="DNA2/NAM7_AAA_11"/>
</dbReference>
<evidence type="ECO:0000313" key="6">
    <source>
        <dbReference type="Proteomes" id="UP000700596"/>
    </source>
</evidence>
<feature type="compositionally biased region" description="Low complexity" evidence="2">
    <location>
        <begin position="189"/>
        <end position="204"/>
    </location>
</feature>